<reference evidence="3" key="2">
    <citation type="submission" date="2025-08" db="UniProtKB">
        <authorList>
            <consortium name="Ensembl"/>
        </authorList>
    </citation>
    <scope>IDENTIFICATION</scope>
</reference>
<dbReference type="GO" id="GO:0005930">
    <property type="term" value="C:axoneme"/>
    <property type="evidence" value="ECO:0007669"/>
    <property type="project" value="TreeGrafter"/>
</dbReference>
<feature type="compositionally biased region" description="Basic residues" evidence="1">
    <location>
        <begin position="262"/>
        <end position="271"/>
    </location>
</feature>
<sequence>MLAEVVKLFGPRLVDLHKYVPTCNTGQKRSNWSVLNRKVFHKLGLSVSGRDPKGDRQHPWGHRAHPVCSEGQGGGLEDPPGMAGHVGTITWPWPLLCWDTGSLPADESKTRKEMPAGLRTRTESASSGGLTAQRWSPLQEAGRSSGDAAGEPWQHLDPGLPQRLLEEKERVLAVLRETVKVLQMKVARLEHPVKLKDQQIRALTRQGDQPQGGGTRGQKGPLPCPPDSDLEPTWKSPRLGVSGCGNALSIRRGATEEDPSQRVHKQKPGPS</sequence>
<gene>
    <name evidence="3" type="primary">LOC113884473</name>
</gene>
<reference evidence="3" key="3">
    <citation type="submission" date="2025-09" db="UniProtKB">
        <authorList>
            <consortium name="Ensembl"/>
        </authorList>
    </citation>
    <scope>IDENTIFICATION</scope>
</reference>
<feature type="compositionally biased region" description="Polar residues" evidence="1">
    <location>
        <begin position="123"/>
        <end position="136"/>
    </location>
</feature>
<evidence type="ECO:0000313" key="4">
    <source>
        <dbReference type="Proteomes" id="UP000314981"/>
    </source>
</evidence>
<dbReference type="PANTHER" id="PTHR12509">
    <property type="entry name" value="SPERMATOGENESIS-ASSOCIATED 4-RELATED"/>
    <property type="match status" value="1"/>
</dbReference>
<evidence type="ECO:0000313" key="3">
    <source>
        <dbReference type="Ensembl" id="ENSBIXP00000006291.1"/>
    </source>
</evidence>
<dbReference type="InterPro" id="IPR036872">
    <property type="entry name" value="CH_dom_sf"/>
</dbReference>
<organism evidence="3 4">
    <name type="scientific">Bos indicus x Bos taurus</name>
    <name type="common">Hybrid cattle</name>
    <dbReference type="NCBI Taxonomy" id="30522"/>
    <lineage>
        <taxon>Eukaryota</taxon>
        <taxon>Metazoa</taxon>
        <taxon>Chordata</taxon>
        <taxon>Craniata</taxon>
        <taxon>Vertebrata</taxon>
        <taxon>Euteleostomi</taxon>
        <taxon>Mammalia</taxon>
        <taxon>Eutheria</taxon>
        <taxon>Laurasiatheria</taxon>
        <taxon>Artiodactyla</taxon>
        <taxon>Ruminantia</taxon>
        <taxon>Pecora</taxon>
        <taxon>Bovidae</taxon>
        <taxon>Bovinae</taxon>
        <taxon>Bos</taxon>
    </lineage>
</organism>
<feature type="region of interest" description="Disordered" evidence="1">
    <location>
        <begin position="203"/>
        <end position="271"/>
    </location>
</feature>
<dbReference type="InterPro" id="IPR052111">
    <property type="entry name" value="Spermatogenesis_Ciliary_MAP"/>
</dbReference>
<dbReference type="GO" id="GO:0008017">
    <property type="term" value="F:microtubule binding"/>
    <property type="evidence" value="ECO:0007669"/>
    <property type="project" value="TreeGrafter"/>
</dbReference>
<dbReference type="AlphaFoldDB" id="A0A4W2C3G5"/>
<dbReference type="Pfam" id="PF06294">
    <property type="entry name" value="CH_2"/>
    <property type="match status" value="1"/>
</dbReference>
<keyword evidence="4" id="KW-1185">Reference proteome</keyword>
<feature type="region of interest" description="Disordered" evidence="1">
    <location>
        <begin position="105"/>
        <end position="157"/>
    </location>
</feature>
<dbReference type="GO" id="GO:0051493">
    <property type="term" value="P:regulation of cytoskeleton organization"/>
    <property type="evidence" value="ECO:0007669"/>
    <property type="project" value="TreeGrafter"/>
</dbReference>
<dbReference type="PANTHER" id="PTHR12509:SF14">
    <property type="entry name" value="SPERM FLAGELLAR 1 LIKE"/>
    <property type="match status" value="1"/>
</dbReference>
<dbReference type="Ensembl" id="ENSBIXT00000004042.1">
    <property type="protein sequence ID" value="ENSBIXP00000006291.1"/>
    <property type="gene ID" value="ENSBIXG00000012411.1"/>
</dbReference>
<dbReference type="Proteomes" id="UP000314981">
    <property type="component" value="Chromosome 26"/>
</dbReference>
<evidence type="ECO:0000259" key="2">
    <source>
        <dbReference type="Pfam" id="PF06294"/>
    </source>
</evidence>
<name>A0A4W2C3G5_BOBOX</name>
<dbReference type="Gene3D" id="1.10.418.10">
    <property type="entry name" value="Calponin-like domain"/>
    <property type="match status" value="1"/>
</dbReference>
<feature type="domain" description="CH-like" evidence="2">
    <location>
        <begin position="1"/>
        <end position="50"/>
    </location>
</feature>
<accession>A0A4W2C3G5</accession>
<protein>
    <recommendedName>
        <fullName evidence="2">CH-like domain-containing protein</fullName>
    </recommendedName>
</protein>
<dbReference type="InterPro" id="IPR010441">
    <property type="entry name" value="CH_2"/>
</dbReference>
<evidence type="ECO:0000256" key="1">
    <source>
        <dbReference type="SAM" id="MobiDB-lite"/>
    </source>
</evidence>
<reference evidence="3 4" key="1">
    <citation type="submission" date="2018-11" db="EMBL/GenBank/DDBJ databases">
        <title>Haplotype-resolved cattle genomes.</title>
        <authorList>
            <person name="Low W.Y."/>
            <person name="Tearle R."/>
            <person name="Bickhart D.M."/>
            <person name="Rosen B.D."/>
            <person name="Koren S."/>
            <person name="Rhie A."/>
            <person name="Hiendleder S."/>
            <person name="Phillippy A.M."/>
            <person name="Smith T.P.L."/>
            <person name="Williams J.L."/>
        </authorList>
    </citation>
    <scope>NUCLEOTIDE SEQUENCE [LARGE SCALE GENOMIC DNA]</scope>
</reference>
<proteinExistence type="predicted"/>